<name>A0A0G8EVR6_BACCE</name>
<sequence length="41" mass="5022">MYIFENGFFVLFWKRVRAFCLKLHIYEGLKETILHTNNNSK</sequence>
<gene>
    <name evidence="1" type="ORF">B4077_5591</name>
</gene>
<proteinExistence type="predicted"/>
<dbReference type="EMBL" id="LCYI01000029">
    <property type="protein sequence ID" value="KLA28389.1"/>
    <property type="molecule type" value="Genomic_DNA"/>
</dbReference>
<reference evidence="1 2" key="1">
    <citation type="submission" date="2015-04" db="EMBL/GenBank/DDBJ databases">
        <title>Draft Genome Sequences of Eight Spore-Forming Food Isolates of Bacillus cereus Genome sequencing.</title>
        <authorList>
            <person name="Krawcyk A.O."/>
            <person name="de Jong A."/>
            <person name="Eijlander R.T."/>
            <person name="Berendsen E.M."/>
            <person name="Holsappel S."/>
            <person name="Wells-Bennik M."/>
            <person name="Kuipers O.P."/>
        </authorList>
    </citation>
    <scope>NUCLEOTIDE SEQUENCE [LARGE SCALE GENOMIC DNA]</scope>
    <source>
        <strain evidence="1 2">B4077</strain>
    </source>
</reference>
<dbReference type="Proteomes" id="UP000035214">
    <property type="component" value="Unassembled WGS sequence"/>
</dbReference>
<comment type="caution">
    <text evidence="1">The sequence shown here is derived from an EMBL/GenBank/DDBJ whole genome shotgun (WGS) entry which is preliminary data.</text>
</comment>
<evidence type="ECO:0000313" key="1">
    <source>
        <dbReference type="EMBL" id="KLA28389.1"/>
    </source>
</evidence>
<evidence type="ECO:0000313" key="2">
    <source>
        <dbReference type="Proteomes" id="UP000035214"/>
    </source>
</evidence>
<dbReference type="AlphaFoldDB" id="A0A0G8EVR6"/>
<protein>
    <submittedName>
        <fullName evidence="1">Uncharacterized protein</fullName>
    </submittedName>
</protein>
<dbReference type="PATRIC" id="fig|1396.428.peg.4947"/>
<organism evidence="1 2">
    <name type="scientific">Bacillus cereus</name>
    <dbReference type="NCBI Taxonomy" id="1396"/>
    <lineage>
        <taxon>Bacteria</taxon>
        <taxon>Bacillati</taxon>
        <taxon>Bacillota</taxon>
        <taxon>Bacilli</taxon>
        <taxon>Bacillales</taxon>
        <taxon>Bacillaceae</taxon>
        <taxon>Bacillus</taxon>
        <taxon>Bacillus cereus group</taxon>
    </lineage>
</organism>
<accession>A0A0G8EVR6</accession>